<gene>
    <name evidence="1" type="ORF">SHELI_v1c09530</name>
</gene>
<reference evidence="1 2" key="1">
    <citation type="submission" date="2016-08" db="EMBL/GenBank/DDBJ databases">
        <title>Complete genome sequence of Spiroplasma helicoides TABS-2 (DSM 22551).</title>
        <authorList>
            <person name="Shen W.-Y."/>
            <person name="Lo W.-S."/>
            <person name="Lai Y.-C."/>
            <person name="Kuo C.-H."/>
        </authorList>
    </citation>
    <scope>NUCLEOTIDE SEQUENCE [LARGE SCALE GENOMIC DNA]</scope>
    <source>
        <strain evidence="1 2">TABS-2</strain>
    </source>
</reference>
<name>A0A1B3SLU3_9MOLU</name>
<dbReference type="STRING" id="216938.SHELI_v1c09530"/>
<keyword evidence="2" id="KW-1185">Reference proteome</keyword>
<dbReference type="Proteomes" id="UP000094378">
    <property type="component" value="Chromosome"/>
</dbReference>
<protein>
    <submittedName>
        <fullName evidence="1">Uncharacterized protein</fullName>
    </submittedName>
</protein>
<organism evidence="1 2">
    <name type="scientific">Spiroplasma helicoides</name>
    <dbReference type="NCBI Taxonomy" id="216938"/>
    <lineage>
        <taxon>Bacteria</taxon>
        <taxon>Bacillati</taxon>
        <taxon>Mycoplasmatota</taxon>
        <taxon>Mollicutes</taxon>
        <taxon>Entomoplasmatales</taxon>
        <taxon>Spiroplasmataceae</taxon>
        <taxon>Spiroplasma</taxon>
    </lineage>
</organism>
<proteinExistence type="predicted"/>
<sequence>MLKGTAHLNLLKIDRTIEIVTSKFQKSTFDQYLIASIIKNTNNENDAIELIFSITGKGSLYDFFINKYTEMKEEFDIEEIEKIILNSLIPIKLIKNLNYSYIPSLDLTIFKRQYFKGNVFEEENFIKESIDQDETFIKSSFKNDGIENNSTDSYQFKVDNDEIFLRLDPNKSDYFIIQHEDFENYITKNLDIDLKGLQVKNDLIDGEFKQLNDFDVDMITNKFHYEHNDKIILLNEEFAKEVMICLKYQNYWLYENKLRYEDKTKVDLFNQILESLLLNNGWNEIKNKILIKLISSSSDSKLKCEVVNKLLLVKNSPEITKLGLKLIEENGTELKNIWDFQSLEVMYESFENLNQLINIYQINDKLKLAEKDLVEIYHRHKSILSDKDLLAAQNYINNCKSLSDEISRMLGDMSRSGVRENMKQLDMNDENLIKLKKFYNKNIAHNKKTIDSKDIFKLQQTFEEVKYYKNINDIVAEQIKNKGIKKSNNNSSKKKKNKKR</sequence>
<dbReference type="RefSeq" id="WP_069117192.1">
    <property type="nucleotide sequence ID" value="NZ_CP017015.1"/>
</dbReference>
<evidence type="ECO:0000313" key="2">
    <source>
        <dbReference type="Proteomes" id="UP000094378"/>
    </source>
</evidence>
<dbReference type="AlphaFoldDB" id="A0A1B3SLU3"/>
<evidence type="ECO:0000313" key="1">
    <source>
        <dbReference type="EMBL" id="AOG60902.1"/>
    </source>
</evidence>
<dbReference type="KEGG" id="shj:SHELI_v1c09530"/>
<accession>A0A1B3SLU3</accession>
<dbReference type="EMBL" id="CP017015">
    <property type="protein sequence ID" value="AOG60902.1"/>
    <property type="molecule type" value="Genomic_DNA"/>
</dbReference>
<dbReference type="OrthoDB" id="389553at2"/>